<dbReference type="PANTHER" id="PTHR27000:SF777">
    <property type="entry name" value="PROTEIN KINASE DOMAIN-CONTAINING PROTEIN"/>
    <property type="match status" value="1"/>
</dbReference>
<proteinExistence type="predicted"/>
<dbReference type="InterPro" id="IPR032675">
    <property type="entry name" value="LRR_dom_sf"/>
</dbReference>
<evidence type="ECO:0000256" key="7">
    <source>
        <dbReference type="ARBA" id="ARBA00023136"/>
    </source>
</evidence>
<evidence type="ECO:0000256" key="11">
    <source>
        <dbReference type="SAM" id="SignalP"/>
    </source>
</evidence>
<evidence type="ECO:0000256" key="6">
    <source>
        <dbReference type="ARBA" id="ARBA00022989"/>
    </source>
</evidence>
<evidence type="ECO:0000256" key="10">
    <source>
        <dbReference type="SAM" id="Phobius"/>
    </source>
</evidence>
<feature type="chain" id="PRO_5046650353" evidence="11">
    <location>
        <begin position="24"/>
        <end position="1595"/>
    </location>
</feature>
<dbReference type="SMART" id="SM01411">
    <property type="entry name" value="Ephrin_rec_like"/>
    <property type="match status" value="2"/>
</dbReference>
<keyword evidence="14" id="KW-1185">Reference proteome</keyword>
<dbReference type="Gene3D" id="2.10.50.10">
    <property type="entry name" value="Tumor Necrosis Factor Receptor, subunit A, domain 2"/>
    <property type="match status" value="1"/>
</dbReference>
<evidence type="ECO:0000256" key="8">
    <source>
        <dbReference type="ARBA" id="ARBA00023170"/>
    </source>
</evidence>
<dbReference type="SUPFAM" id="SSF57184">
    <property type="entry name" value="Growth factor receptor domain"/>
    <property type="match status" value="1"/>
</dbReference>
<evidence type="ECO:0000259" key="12">
    <source>
        <dbReference type="Pfam" id="PF07699"/>
    </source>
</evidence>
<dbReference type="SUPFAM" id="SSF52058">
    <property type="entry name" value="L domain-like"/>
    <property type="match status" value="1"/>
</dbReference>
<dbReference type="SUPFAM" id="SSF52047">
    <property type="entry name" value="RNI-like"/>
    <property type="match status" value="1"/>
</dbReference>
<feature type="transmembrane region" description="Helical" evidence="10">
    <location>
        <begin position="1452"/>
        <end position="1470"/>
    </location>
</feature>
<dbReference type="InterPro" id="IPR026906">
    <property type="entry name" value="LRR_5"/>
</dbReference>
<feature type="transmembrane region" description="Helical" evidence="10">
    <location>
        <begin position="1084"/>
        <end position="1110"/>
    </location>
</feature>
<name>A0ABP0NDY3_9DINO</name>
<evidence type="ECO:0000256" key="2">
    <source>
        <dbReference type="ARBA" id="ARBA00022614"/>
    </source>
</evidence>
<dbReference type="Pfam" id="PF07699">
    <property type="entry name" value="Ephrin_rec_like"/>
    <property type="match status" value="1"/>
</dbReference>
<dbReference type="InterPro" id="IPR011641">
    <property type="entry name" value="Tyr-kin_ephrin_A/B_rcpt-like"/>
</dbReference>
<reference evidence="13 14" key="1">
    <citation type="submission" date="2024-02" db="EMBL/GenBank/DDBJ databases">
        <authorList>
            <person name="Chen Y."/>
            <person name="Shah S."/>
            <person name="Dougan E. K."/>
            <person name="Thang M."/>
            <person name="Chan C."/>
        </authorList>
    </citation>
    <scope>NUCLEOTIDE SEQUENCE [LARGE SCALE GENOMIC DNA]</scope>
</reference>
<keyword evidence="6 10" id="KW-1133">Transmembrane helix</keyword>
<evidence type="ECO:0000256" key="5">
    <source>
        <dbReference type="ARBA" id="ARBA00022737"/>
    </source>
</evidence>
<comment type="subcellular location">
    <subcellularLocation>
        <location evidence="1">Membrane</location>
        <topology evidence="1">Single-pass membrane protein</topology>
    </subcellularLocation>
</comment>
<evidence type="ECO:0000313" key="14">
    <source>
        <dbReference type="Proteomes" id="UP001642464"/>
    </source>
</evidence>
<feature type="signal peptide" evidence="11">
    <location>
        <begin position="1"/>
        <end position="23"/>
    </location>
</feature>
<keyword evidence="7 10" id="KW-0472">Membrane</keyword>
<feature type="transmembrane region" description="Helical" evidence="10">
    <location>
        <begin position="1209"/>
        <end position="1230"/>
    </location>
</feature>
<organism evidence="13 14">
    <name type="scientific">Durusdinium trenchii</name>
    <dbReference type="NCBI Taxonomy" id="1381693"/>
    <lineage>
        <taxon>Eukaryota</taxon>
        <taxon>Sar</taxon>
        <taxon>Alveolata</taxon>
        <taxon>Dinophyceae</taxon>
        <taxon>Suessiales</taxon>
        <taxon>Symbiodiniaceae</taxon>
        <taxon>Durusdinium</taxon>
    </lineage>
</organism>
<evidence type="ECO:0000256" key="4">
    <source>
        <dbReference type="ARBA" id="ARBA00022729"/>
    </source>
</evidence>
<keyword evidence="5" id="KW-0677">Repeat</keyword>
<keyword evidence="4 11" id="KW-0732">Signal</keyword>
<evidence type="ECO:0000313" key="13">
    <source>
        <dbReference type="EMBL" id="CAK9061297.1"/>
    </source>
</evidence>
<feature type="transmembrane region" description="Helical" evidence="10">
    <location>
        <begin position="1298"/>
        <end position="1319"/>
    </location>
</feature>
<evidence type="ECO:0000256" key="9">
    <source>
        <dbReference type="ARBA" id="ARBA00023180"/>
    </source>
</evidence>
<keyword evidence="8" id="KW-0675">Receptor</keyword>
<evidence type="ECO:0000256" key="3">
    <source>
        <dbReference type="ARBA" id="ARBA00022692"/>
    </source>
</evidence>
<evidence type="ECO:0000256" key="1">
    <source>
        <dbReference type="ARBA" id="ARBA00004167"/>
    </source>
</evidence>
<dbReference type="EMBL" id="CAXAMM010027668">
    <property type="protein sequence ID" value="CAK9061297.1"/>
    <property type="molecule type" value="Genomic_DNA"/>
</dbReference>
<sequence length="1595" mass="175244">MAEGSKRPLQWVCWACYLHVILAERPSKGMLGVLSTLQEESHNYSWGNWTSDPGFDDSLDKRHEPVTPGDKRKLGVEDVLRSLGVQFEAGGDYCHWPGITCNKKEEVYRVDLHGHREVTGTMVAGAWKKLSALSLVEVDLSNTNVQGNIDAFRFSTKFLRLNLANTNVTGDPAVLKSSSRLRMLNLANTKVRGDIRFLSSMRSLTELQLANTKAHGNIDVLSNSSKLSILNLANTTVRGGGRMFSSLSSLTDLELTNTKVSGDIAALLPNTNLRLVDLARTKVSGDIGLVFALNKLQVVNLANTRVSGDVGAAFLSEKQDSKVNQVTETKLASLTYLNLERTRVSGGIRIFQDAKRLRFLNLKKNKVNGDIEYLRGCPLEHIFLSGTGVGGDIRVVQAFPDLTMFHLDDTTVFGDIKAFESTRKLETLNLYATGVIGDIKAFWRTKQLKWLSLSLTDVSGDIQVFNNSLLLYIVLDATQVEGDIQVFKNMPGVTKLALCSTKVRGDIDAFNSSKDLIDLAISDTEVSGDLKAFSNTTLLSRLRLRKTQVHGSLSALRGLVSLKTLDLSDSQVHGDISVFGNQTNLKVLLLSSTEIKGDVDVFHQSPGLKSMDLSFTKVNGDIRVFRNRRDLGDLRMASTRVWGDLGILVSASFDNRFKVIDLSDTDVEGNIAVLKDALALRELYLRRTQVAGSIDGIIGWKEAAVVDLARTRVTGRLTRHWRGCCKNLRSLKLSGSKSEFLPTGSDLIDLMEIYVNVKRAVLLPGLTTLEVSGCPLNGRIRDLVLPLAFCEHLGSIIAVDCGLHGEFPNLDPLGPTRLDGKLVIGFRSKLASSLEVLEISDNNLTYMESIPSSMRKLVVSSNKSPLRLAKGTLTSALKKGTSINLRGTSLHDDTRAEAQKLLRDDIIQRTGRTPERTFSKEGYTCYDLAPNSTMQVLPSDLLPQKLCVCLPGWHGAGASCHKCPVDTFKPDLGDMECAECPRSTSTNGIVGAQSEDACQCKQTLRDHKGGQEKGNVCNCPNGSAIFDGHCLECFPPLRRCKGGTISAEHCGEGYHGPLCMRCDERYYAVRSSCVKCTGVGWPQWLLMALTFVCIGALLAGGFVAVAYFVYAWSPLSWLDGWIKSAARVIFAPEPLGEWQQQLVKRQAPVLLQTCQLWSVLSSLAARDDKASDMLWELPYVQHVQLAVGNLQEILYLQCFFDGKQVRKMVAFITPAVPLLLLLGCGCLEVWKRGSGVNAALKILTLFFVGGASKCAALITCQRVDAGGWALQSNMTVLRHLPDIDCYQDSMVPPDVAGVFWPCAVGYAILIPSFLFYLYARQHLVLRYTRMPLELASGTTEHLAVSHEDAMLQRRVVAGLVAYVSILQHGSVRVQLRDGKGIAAFLDKPDGTALKLDAEAINAQFNIESEKLRHHSITEMLLERHILGQVGEKDRFLKGAKEMLLKYSTCRDLWMEVMLKLVTVAIVQAIASSTATSDLLMPLGKVLAATLGVAATVWMVRPYAQPQVNDLQVCCFMGLAFAATGFQLHIAWLSRAALLLPLLLAAAQQMQPDSPESLAQRLWEDLVNDDILKKSATTSMLSRQQSQAINFSLEHN</sequence>
<dbReference type="InterPro" id="IPR009030">
    <property type="entry name" value="Growth_fac_rcpt_cys_sf"/>
</dbReference>
<keyword evidence="2" id="KW-0433">Leucine-rich repeat</keyword>
<dbReference type="Proteomes" id="UP001642464">
    <property type="component" value="Unassembled WGS sequence"/>
</dbReference>
<protein>
    <submittedName>
        <fullName evidence="13">Leucine-rich repeat receptor-like serine/threonine-protein kinase SKM1 (Protein STERILITY-REGULATING KINASE MEMBER 1)</fullName>
    </submittedName>
</protein>
<feature type="transmembrane region" description="Helical" evidence="10">
    <location>
        <begin position="1512"/>
        <end position="1532"/>
    </location>
</feature>
<dbReference type="Pfam" id="PF13306">
    <property type="entry name" value="LRR_5"/>
    <property type="match status" value="1"/>
</dbReference>
<keyword evidence="3 10" id="KW-0812">Transmembrane</keyword>
<dbReference type="PANTHER" id="PTHR27000">
    <property type="entry name" value="LEUCINE-RICH REPEAT RECEPTOR-LIKE PROTEIN KINASE FAMILY PROTEIN-RELATED"/>
    <property type="match status" value="1"/>
</dbReference>
<dbReference type="Gene3D" id="3.80.10.10">
    <property type="entry name" value="Ribonuclease Inhibitor"/>
    <property type="match status" value="4"/>
</dbReference>
<accession>A0ABP0NDY3</accession>
<keyword evidence="9" id="KW-0325">Glycoprotein</keyword>
<gene>
    <name evidence="13" type="ORF">SCF082_LOCUS32129</name>
</gene>
<feature type="transmembrane region" description="Helical" evidence="10">
    <location>
        <begin position="1482"/>
        <end position="1500"/>
    </location>
</feature>
<feature type="domain" description="Tyrosine-protein kinase ephrin type A/B receptor-like" evidence="12">
    <location>
        <begin position="958"/>
        <end position="998"/>
    </location>
</feature>
<comment type="caution">
    <text evidence="13">The sequence shown here is derived from an EMBL/GenBank/DDBJ whole genome shotgun (WGS) entry which is preliminary data.</text>
</comment>